<dbReference type="Gene3D" id="1.10.510.10">
    <property type="entry name" value="Transferase(Phosphotransferase) domain 1"/>
    <property type="match status" value="1"/>
</dbReference>
<comment type="cofactor">
    <cofactor evidence="1">
        <name>Mg(2+)</name>
        <dbReference type="ChEBI" id="CHEBI:18420"/>
    </cofactor>
</comment>
<evidence type="ECO:0000256" key="1">
    <source>
        <dbReference type="ARBA" id="ARBA00001946"/>
    </source>
</evidence>
<keyword evidence="15" id="KW-0809">Transit peptide</keyword>
<comment type="caution">
    <text evidence="20">The sequence shown here is derived from an EMBL/GenBank/DDBJ whole genome shotgun (WGS) entry which is preliminary data.</text>
</comment>
<keyword evidence="9" id="KW-0547">Nucleotide-binding</keyword>
<keyword evidence="10" id="KW-0418">Kinase</keyword>
<sequence length="627" mass="70260">MSIRIIAQRIAQNGRYIFNALRNNESNCTKNNTRPQLVKIHVGQVDKSLGPLPQGNVTNNVTKSVTNSVSSGTTHLGYFGAQARRLFVDSILKRVTNSLASDLRRKACRRLMGGDSAPFFALVGVSLASGTGILTKDDELEGVCWEIREAVSKMQWTKPSNDRNYENSINTLSTSLKNFIIGPLISKGCSAVVYASRLKEQSQLISSPDVPIIETDNEELSKFPYALKMMFNYDAESNALTILKAMYRETVPARNYHQADEIADWEKRMANNKRVLPPHSNIVDMYFVFADRVPMLPGSTKIYPDALPSRLNPEGSGRNMSLFLLMKRYDLTLKEYLNNHTINIRESILLFAQLLEGIAHMNTNGIAHRDLKTDNILLDTTDDTDNCPSLSITDFGCCLADKNHGLYLPYNSHDVDKGGNAALMAPEVFNAEPGPFTKINYTKADLWTAGTIAYELFGMKNPFYGNFKDKPLLHNHNYCDADLPDLPDGVPSIISALVKNILSKSLYKRLSVELASTIMHLHLWAPSSWFNKQNKLPSSDEILQWLLCLTTKVLCEGRQIMIFNDKKTKSSNDNISGPPMFQRTISSSVCGRRTMPEYQLIANFLTRVSLANVHEGLKWIKKNTSIN</sequence>
<keyword evidence="21" id="KW-1185">Reference proteome</keyword>
<gene>
    <name evidence="20" type="ORF">HCN44_004170</name>
</gene>
<keyword evidence="13" id="KW-0067">ATP-binding</keyword>
<name>A0A835CUU4_APHGI</name>
<dbReference type="GO" id="GO:0005524">
    <property type="term" value="F:ATP binding"/>
    <property type="evidence" value="ECO:0007669"/>
    <property type="project" value="UniProtKB-KW"/>
</dbReference>
<keyword evidence="11" id="KW-1000">Mitochondrion outer membrane</keyword>
<dbReference type="InterPro" id="IPR011009">
    <property type="entry name" value="Kinase-like_dom_sf"/>
</dbReference>
<evidence type="ECO:0000256" key="7">
    <source>
        <dbReference type="ARBA" id="ARBA00022679"/>
    </source>
</evidence>
<keyword evidence="7" id="KW-0808">Transferase</keyword>
<dbReference type="EMBL" id="JACMRX010000002">
    <property type="protein sequence ID" value="KAF7994698.1"/>
    <property type="molecule type" value="Genomic_DNA"/>
</dbReference>
<keyword evidence="8" id="KW-0479">Metal-binding</keyword>
<evidence type="ECO:0000256" key="18">
    <source>
        <dbReference type="ARBA" id="ARBA00048679"/>
    </source>
</evidence>
<evidence type="ECO:0000256" key="16">
    <source>
        <dbReference type="ARBA" id="ARBA00023128"/>
    </source>
</evidence>
<comment type="subcellular location">
    <subcellularLocation>
        <location evidence="3">Cytoplasm</location>
        <location evidence="3">Cytosol</location>
    </subcellularLocation>
    <subcellularLocation>
        <location evidence="2">Mitochondrion inner membrane</location>
        <topology evidence="2">Single-pass membrane protein</topology>
    </subcellularLocation>
    <subcellularLocation>
        <location evidence="4">Mitochondrion outer membrane</location>
        <topology evidence="4">Single-pass membrane protein</topology>
    </subcellularLocation>
</comment>
<feature type="domain" description="Protein kinase" evidence="19">
    <location>
        <begin position="179"/>
        <end position="523"/>
    </location>
</feature>
<dbReference type="GO" id="GO:0005829">
    <property type="term" value="C:cytosol"/>
    <property type="evidence" value="ECO:0007669"/>
    <property type="project" value="UniProtKB-SubCell"/>
</dbReference>
<dbReference type="PANTHER" id="PTHR22972">
    <property type="entry name" value="SERINE/THREONINE PROTEIN KINASE"/>
    <property type="match status" value="1"/>
</dbReference>
<evidence type="ECO:0000259" key="19">
    <source>
        <dbReference type="PROSITE" id="PS50011"/>
    </source>
</evidence>
<dbReference type="GO" id="GO:0005743">
    <property type="term" value="C:mitochondrial inner membrane"/>
    <property type="evidence" value="ECO:0007669"/>
    <property type="project" value="UniProtKB-SubCell"/>
</dbReference>
<dbReference type="AlphaFoldDB" id="A0A835CUU4"/>
<evidence type="ECO:0000256" key="12">
    <source>
        <dbReference type="ARBA" id="ARBA00022792"/>
    </source>
</evidence>
<dbReference type="PANTHER" id="PTHR22972:SF7">
    <property type="entry name" value="SERINE_THREONINE-PROTEIN KINASE PINK1, MITOCHONDRIAL"/>
    <property type="match status" value="1"/>
</dbReference>
<keyword evidence="16" id="KW-0496">Mitochondrion</keyword>
<keyword evidence="12" id="KW-0999">Mitochondrion inner membrane</keyword>
<comment type="catalytic activity">
    <reaction evidence="17">
        <text>L-threonyl-[protein] + ATP = O-phospho-L-threonyl-[protein] + ADP + H(+)</text>
        <dbReference type="Rhea" id="RHEA:46608"/>
        <dbReference type="Rhea" id="RHEA-COMP:11060"/>
        <dbReference type="Rhea" id="RHEA-COMP:11605"/>
        <dbReference type="ChEBI" id="CHEBI:15378"/>
        <dbReference type="ChEBI" id="CHEBI:30013"/>
        <dbReference type="ChEBI" id="CHEBI:30616"/>
        <dbReference type="ChEBI" id="CHEBI:61977"/>
        <dbReference type="ChEBI" id="CHEBI:456216"/>
        <dbReference type="EC" id="2.7.11.1"/>
    </reaction>
</comment>
<evidence type="ECO:0000256" key="14">
    <source>
        <dbReference type="ARBA" id="ARBA00022842"/>
    </source>
</evidence>
<dbReference type="Proteomes" id="UP000639338">
    <property type="component" value="Unassembled WGS sequence"/>
</dbReference>
<dbReference type="SUPFAM" id="SSF56112">
    <property type="entry name" value="Protein kinase-like (PK-like)"/>
    <property type="match status" value="1"/>
</dbReference>
<proteinExistence type="predicted"/>
<protein>
    <recommendedName>
        <fullName evidence="5">non-specific serine/threonine protein kinase</fullName>
        <ecNumber evidence="5">2.7.11.1</ecNumber>
    </recommendedName>
</protein>
<dbReference type="OrthoDB" id="1405469at2759"/>
<evidence type="ECO:0000256" key="4">
    <source>
        <dbReference type="ARBA" id="ARBA00004572"/>
    </source>
</evidence>
<comment type="catalytic activity">
    <reaction evidence="18">
        <text>L-seryl-[protein] + ATP = O-phospho-L-seryl-[protein] + ADP + H(+)</text>
        <dbReference type="Rhea" id="RHEA:17989"/>
        <dbReference type="Rhea" id="RHEA-COMP:9863"/>
        <dbReference type="Rhea" id="RHEA-COMP:11604"/>
        <dbReference type="ChEBI" id="CHEBI:15378"/>
        <dbReference type="ChEBI" id="CHEBI:29999"/>
        <dbReference type="ChEBI" id="CHEBI:30616"/>
        <dbReference type="ChEBI" id="CHEBI:83421"/>
        <dbReference type="ChEBI" id="CHEBI:456216"/>
        <dbReference type="EC" id="2.7.11.1"/>
    </reaction>
</comment>
<keyword evidence="12" id="KW-0472">Membrane</keyword>
<evidence type="ECO:0000313" key="21">
    <source>
        <dbReference type="Proteomes" id="UP000639338"/>
    </source>
</evidence>
<evidence type="ECO:0000313" key="20">
    <source>
        <dbReference type="EMBL" id="KAF7994698.1"/>
    </source>
</evidence>
<accession>A0A835CUU4</accession>
<dbReference type="GO" id="GO:0005741">
    <property type="term" value="C:mitochondrial outer membrane"/>
    <property type="evidence" value="ECO:0007669"/>
    <property type="project" value="UniProtKB-SubCell"/>
</dbReference>
<dbReference type="SMART" id="SM00220">
    <property type="entry name" value="S_TKc"/>
    <property type="match status" value="1"/>
</dbReference>
<dbReference type="InterPro" id="IPR000719">
    <property type="entry name" value="Prot_kinase_dom"/>
</dbReference>
<dbReference type="PROSITE" id="PS50011">
    <property type="entry name" value="PROTEIN_KINASE_DOM"/>
    <property type="match status" value="1"/>
</dbReference>
<dbReference type="EC" id="2.7.11.1" evidence="5"/>
<evidence type="ECO:0000256" key="13">
    <source>
        <dbReference type="ARBA" id="ARBA00022840"/>
    </source>
</evidence>
<evidence type="ECO:0000256" key="6">
    <source>
        <dbReference type="ARBA" id="ARBA00022527"/>
    </source>
</evidence>
<dbReference type="PROSITE" id="PS00108">
    <property type="entry name" value="PROTEIN_KINASE_ST"/>
    <property type="match status" value="1"/>
</dbReference>
<dbReference type="GO" id="GO:0004674">
    <property type="term" value="F:protein serine/threonine kinase activity"/>
    <property type="evidence" value="ECO:0007669"/>
    <property type="project" value="UniProtKB-KW"/>
</dbReference>
<dbReference type="GO" id="GO:0046872">
    <property type="term" value="F:metal ion binding"/>
    <property type="evidence" value="ECO:0007669"/>
    <property type="project" value="UniProtKB-KW"/>
</dbReference>
<dbReference type="Pfam" id="PF00069">
    <property type="entry name" value="Pkinase"/>
    <property type="match status" value="1"/>
</dbReference>
<keyword evidence="6" id="KW-0723">Serine/threonine-protein kinase</keyword>
<evidence type="ECO:0000256" key="2">
    <source>
        <dbReference type="ARBA" id="ARBA00004434"/>
    </source>
</evidence>
<dbReference type="InterPro" id="IPR008271">
    <property type="entry name" value="Ser/Thr_kinase_AS"/>
</dbReference>
<evidence type="ECO:0000256" key="5">
    <source>
        <dbReference type="ARBA" id="ARBA00012513"/>
    </source>
</evidence>
<keyword evidence="14" id="KW-0460">Magnesium</keyword>
<dbReference type="GO" id="GO:0042981">
    <property type="term" value="P:regulation of apoptotic process"/>
    <property type="evidence" value="ECO:0007669"/>
    <property type="project" value="TreeGrafter"/>
</dbReference>
<dbReference type="GO" id="GO:0000422">
    <property type="term" value="P:autophagy of mitochondrion"/>
    <property type="evidence" value="ECO:0007669"/>
    <property type="project" value="TreeGrafter"/>
</dbReference>
<evidence type="ECO:0000256" key="8">
    <source>
        <dbReference type="ARBA" id="ARBA00022723"/>
    </source>
</evidence>
<evidence type="ECO:0000256" key="11">
    <source>
        <dbReference type="ARBA" id="ARBA00022787"/>
    </source>
</evidence>
<reference evidence="20 21" key="1">
    <citation type="submission" date="2020-08" db="EMBL/GenBank/DDBJ databases">
        <title>Aphidius gifuensis genome sequencing and assembly.</title>
        <authorList>
            <person name="Du Z."/>
        </authorList>
    </citation>
    <scope>NUCLEOTIDE SEQUENCE [LARGE SCALE GENOMIC DNA]</scope>
    <source>
        <strain evidence="20">YNYX2018</strain>
        <tissue evidence="20">Adults</tissue>
    </source>
</reference>
<dbReference type="GO" id="GO:0090141">
    <property type="term" value="P:positive regulation of mitochondrial fission"/>
    <property type="evidence" value="ECO:0007669"/>
    <property type="project" value="TreeGrafter"/>
</dbReference>
<organism evidence="20 21">
    <name type="scientific">Aphidius gifuensis</name>
    <name type="common">Parasitoid wasp</name>
    <dbReference type="NCBI Taxonomy" id="684658"/>
    <lineage>
        <taxon>Eukaryota</taxon>
        <taxon>Metazoa</taxon>
        <taxon>Ecdysozoa</taxon>
        <taxon>Arthropoda</taxon>
        <taxon>Hexapoda</taxon>
        <taxon>Insecta</taxon>
        <taxon>Pterygota</taxon>
        <taxon>Neoptera</taxon>
        <taxon>Endopterygota</taxon>
        <taxon>Hymenoptera</taxon>
        <taxon>Apocrita</taxon>
        <taxon>Ichneumonoidea</taxon>
        <taxon>Braconidae</taxon>
        <taxon>Aphidiinae</taxon>
        <taxon>Aphidius</taxon>
    </lineage>
</organism>
<dbReference type="InterPro" id="IPR051511">
    <property type="entry name" value="MitoQC_Scaffold_Kinases"/>
</dbReference>
<evidence type="ECO:0000256" key="9">
    <source>
        <dbReference type="ARBA" id="ARBA00022741"/>
    </source>
</evidence>
<evidence type="ECO:0000256" key="10">
    <source>
        <dbReference type="ARBA" id="ARBA00022777"/>
    </source>
</evidence>
<evidence type="ECO:0000256" key="3">
    <source>
        <dbReference type="ARBA" id="ARBA00004514"/>
    </source>
</evidence>
<evidence type="ECO:0000256" key="15">
    <source>
        <dbReference type="ARBA" id="ARBA00022946"/>
    </source>
</evidence>
<evidence type="ECO:0000256" key="17">
    <source>
        <dbReference type="ARBA" id="ARBA00047899"/>
    </source>
</evidence>